<accession>A0AAV5KAA6</accession>
<organism evidence="6 7">
    <name type="scientific">Rubroshorea leprosula</name>
    <dbReference type="NCBI Taxonomy" id="152421"/>
    <lineage>
        <taxon>Eukaryota</taxon>
        <taxon>Viridiplantae</taxon>
        <taxon>Streptophyta</taxon>
        <taxon>Embryophyta</taxon>
        <taxon>Tracheophyta</taxon>
        <taxon>Spermatophyta</taxon>
        <taxon>Magnoliopsida</taxon>
        <taxon>eudicotyledons</taxon>
        <taxon>Gunneridae</taxon>
        <taxon>Pentapetalae</taxon>
        <taxon>rosids</taxon>
        <taxon>malvids</taxon>
        <taxon>Malvales</taxon>
        <taxon>Dipterocarpaceae</taxon>
        <taxon>Rubroshorea</taxon>
    </lineage>
</organism>
<evidence type="ECO:0000256" key="1">
    <source>
        <dbReference type="ARBA" id="ARBA00025793"/>
    </source>
</evidence>
<evidence type="ECO:0000313" key="7">
    <source>
        <dbReference type="Proteomes" id="UP001054252"/>
    </source>
</evidence>
<dbReference type="Gene3D" id="1.20.58.2220">
    <property type="entry name" value="Formin, FH2 domain"/>
    <property type="match status" value="1"/>
</dbReference>
<dbReference type="PANTHER" id="PTHR23213">
    <property type="entry name" value="FORMIN-RELATED"/>
    <property type="match status" value="1"/>
</dbReference>
<dbReference type="EMBL" id="BPVZ01000057">
    <property type="protein sequence ID" value="GKV21344.1"/>
    <property type="molecule type" value="Genomic_DNA"/>
</dbReference>
<dbReference type="InterPro" id="IPR015425">
    <property type="entry name" value="FH2_Formin"/>
</dbReference>
<dbReference type="PANTHER" id="PTHR23213:SF392">
    <property type="entry name" value="FORMIN-LIKE PROTEIN 3"/>
    <property type="match status" value="1"/>
</dbReference>
<keyword evidence="7" id="KW-1185">Reference proteome</keyword>
<sequence length="717" mass="80126">MEMKRAALSIASVTLILVLAMASLEGRRALGGIWADEGGGRAPPEVNKEMAMQTFIYCRKYLIEKEGASKDVNPRIQQQATRNLQSALLPERNIYELISLLPPQVKEIFLVCLREKDLVFQDSGPEAIFSWCMEFVEFVLNSPNAPRRYLLSDLSQQDSGTPILALESAPETELSQDLEKSYLAPTSYLSARTHHSDTALYQLLLISNKASSSESEDTKGSKSKPPSSSNKPSPPGAKGNSASSEPSDESGAPKTKLKPFFWDKVLASPGHSMVWDEISGGSFQFNEEMIESLFGYTVDHHKNDQRKDLSQYIKIIDPRKAQNLSILLRALNVTTAEVVDALQECNELPTELLSTLLKMAPTQDEELKLRLYTGDLSLLGPAERFLKVLVEIPFAFKRIESLLFMSSLEDEFSSVKDSFKTLEVACDKLKSSRLFLKLLEAVLKTGNRMNDGTYRGGASAFRLDTLLKLSDVKGTDGKTTLLHFVVQEIIRTEGIKAIRALKSNQSISSSKSVDLVEDPNQHTEECYFNLGLQVVSVLSSELQDVKKAAVIDADALTTAVLKLNSSLSKIREFLNNDMKNMNEECEFVVALSSFIDKTDADIRWLSVEEKRIMVLIKSTADYFHGNSGRDEGLRLFAIIRDFLMMVDKVCNEVREARMKHNKTSKKEKEAASVSACPDNRPPISSDKRHPFKDMRERLFPAIQDRRMESSSSDDESP</sequence>
<comment type="similarity">
    <text evidence="1">Belongs to the formin-like family. Class-I subfamily.</text>
</comment>
<dbReference type="PROSITE" id="PS51444">
    <property type="entry name" value="FH2"/>
    <property type="match status" value="1"/>
</dbReference>
<dbReference type="AlphaFoldDB" id="A0AAV5KAA6"/>
<evidence type="ECO:0000256" key="4">
    <source>
        <dbReference type="SAM" id="SignalP"/>
    </source>
</evidence>
<feature type="chain" id="PRO_5043786546" description="Formin-like protein" evidence="4">
    <location>
        <begin position="23"/>
        <end position="717"/>
    </location>
</feature>
<keyword evidence="4" id="KW-0732">Signal</keyword>
<evidence type="ECO:0000256" key="2">
    <source>
        <dbReference type="RuleBase" id="RU361260"/>
    </source>
</evidence>
<reference evidence="6 7" key="1">
    <citation type="journal article" date="2021" name="Commun. Biol.">
        <title>The genome of Shorea leprosula (Dipterocarpaceae) highlights the ecological relevance of drought in aseasonal tropical rainforests.</title>
        <authorList>
            <person name="Ng K.K.S."/>
            <person name="Kobayashi M.J."/>
            <person name="Fawcett J.A."/>
            <person name="Hatakeyama M."/>
            <person name="Paape T."/>
            <person name="Ng C.H."/>
            <person name="Ang C.C."/>
            <person name="Tnah L.H."/>
            <person name="Lee C.T."/>
            <person name="Nishiyama T."/>
            <person name="Sese J."/>
            <person name="O'Brien M.J."/>
            <person name="Copetti D."/>
            <person name="Mohd Noor M.I."/>
            <person name="Ong R.C."/>
            <person name="Putra M."/>
            <person name="Sireger I.Z."/>
            <person name="Indrioko S."/>
            <person name="Kosugi Y."/>
            <person name="Izuno A."/>
            <person name="Isagi Y."/>
            <person name="Lee S.L."/>
            <person name="Shimizu K.K."/>
        </authorList>
    </citation>
    <scope>NUCLEOTIDE SEQUENCE [LARGE SCALE GENOMIC DNA]</scope>
    <source>
        <strain evidence="6">214</strain>
    </source>
</reference>
<feature type="compositionally biased region" description="Basic and acidic residues" evidence="3">
    <location>
        <begin position="685"/>
        <end position="708"/>
    </location>
</feature>
<dbReference type="SUPFAM" id="SSF101447">
    <property type="entry name" value="Formin homology 2 domain (FH2 domain)"/>
    <property type="match status" value="1"/>
</dbReference>
<feature type="signal peptide" evidence="4">
    <location>
        <begin position="1"/>
        <end position="22"/>
    </location>
</feature>
<dbReference type="Pfam" id="PF02181">
    <property type="entry name" value="FH2"/>
    <property type="match status" value="1"/>
</dbReference>
<dbReference type="InterPro" id="IPR027643">
    <property type="entry name" value="Formin-like_plant"/>
</dbReference>
<dbReference type="GO" id="GO:0051015">
    <property type="term" value="F:actin filament binding"/>
    <property type="evidence" value="ECO:0007669"/>
    <property type="project" value="InterPro"/>
</dbReference>
<dbReference type="InterPro" id="IPR042201">
    <property type="entry name" value="FH2_Formin_sf"/>
</dbReference>
<dbReference type="Proteomes" id="UP001054252">
    <property type="component" value="Unassembled WGS sequence"/>
</dbReference>
<name>A0AAV5KAA6_9ROSI</name>
<feature type="compositionally biased region" description="Low complexity" evidence="3">
    <location>
        <begin position="223"/>
        <end position="239"/>
    </location>
</feature>
<feature type="region of interest" description="Disordered" evidence="3">
    <location>
        <begin position="212"/>
        <end position="255"/>
    </location>
</feature>
<evidence type="ECO:0000259" key="5">
    <source>
        <dbReference type="PROSITE" id="PS51444"/>
    </source>
</evidence>
<proteinExistence type="inferred from homology"/>
<evidence type="ECO:0000256" key="3">
    <source>
        <dbReference type="SAM" id="MobiDB-lite"/>
    </source>
</evidence>
<protein>
    <recommendedName>
        <fullName evidence="2">Formin-like protein</fullName>
    </recommendedName>
</protein>
<dbReference type="GO" id="GO:0045010">
    <property type="term" value="P:actin nucleation"/>
    <property type="evidence" value="ECO:0007669"/>
    <property type="project" value="InterPro"/>
</dbReference>
<feature type="compositionally biased region" description="Basic and acidic residues" evidence="3">
    <location>
        <begin position="658"/>
        <end position="670"/>
    </location>
</feature>
<comment type="caution">
    <text evidence="6">The sequence shown here is derived from an EMBL/GenBank/DDBJ whole genome shotgun (WGS) entry which is preliminary data.</text>
</comment>
<dbReference type="SMART" id="SM00498">
    <property type="entry name" value="FH2"/>
    <property type="match status" value="1"/>
</dbReference>
<feature type="region of interest" description="Disordered" evidence="3">
    <location>
        <begin position="658"/>
        <end position="717"/>
    </location>
</feature>
<gene>
    <name evidence="6" type="ORF">SLEP1_g31331</name>
</gene>
<evidence type="ECO:0000313" key="6">
    <source>
        <dbReference type="EMBL" id="GKV21344.1"/>
    </source>
</evidence>
<feature type="domain" description="FH2" evidence="5">
    <location>
        <begin position="247"/>
        <end position="672"/>
    </location>
</feature>